<evidence type="ECO:0000256" key="8">
    <source>
        <dbReference type="ARBA" id="ARBA00022741"/>
    </source>
</evidence>
<evidence type="ECO:0000313" key="18">
    <source>
        <dbReference type="Proteomes" id="UP000240419"/>
    </source>
</evidence>
<feature type="domain" description="HAMP" evidence="16">
    <location>
        <begin position="198"/>
        <end position="250"/>
    </location>
</feature>
<keyword evidence="7 14" id="KW-0812">Transmembrane</keyword>
<dbReference type="PRINTS" id="PR00344">
    <property type="entry name" value="BCTRLSENSOR"/>
</dbReference>
<protein>
    <recommendedName>
        <fullName evidence="3">histidine kinase</fullName>
        <ecNumber evidence="3">2.7.13.3</ecNumber>
    </recommendedName>
</protein>
<sequence>MATSGERTSQMKGIKSRLVLHFGLILLLIVLLLEGLFYWAVHTYYIGTATEALVTRSTTFTNFINKYATGYRLKDKARYILENVSNQEYAKIEVLDPGGKVILNSYGFQTSEIINTPDVMDAIKGQSGLYIGKSPQSRERVIAVSNPLTYSGEFVGVLRYTISAEPLYQAVNRIALYGAGVGTSVVVLAFALSLLMAKRIVDPIEDLTNAAKQMAEGNFAVRAPKRFDDEVGTLADTFNYMAAEIGKNEKLKNDFISSVSHELRTPLTSIKGWGETIISGGLEEPEETMLGLEVISKETDRLIGLVEELLDFSKFQSGEMKLSRERMDVRELLHDLHLQFSVRANAKQIELKLETPPTPLMVMGDPNRLKQVFVNLLDNALKFTPQNGSIVIAASLSGDRLLATVTDTGEGINPEDLPHVTEKFYKGRSKLSGSGLGLAICKEIIQLHAGRFSVSSALGQGTSIMVDLPLLSNQ</sequence>
<dbReference type="InterPro" id="IPR036097">
    <property type="entry name" value="HisK_dim/P_sf"/>
</dbReference>
<dbReference type="Gene3D" id="3.30.565.10">
    <property type="entry name" value="Histidine kinase-like ATPase, C-terminal domain"/>
    <property type="match status" value="1"/>
</dbReference>
<evidence type="ECO:0000256" key="5">
    <source>
        <dbReference type="ARBA" id="ARBA00022553"/>
    </source>
</evidence>
<comment type="catalytic activity">
    <reaction evidence="1">
        <text>ATP + protein L-histidine = ADP + protein N-phospho-L-histidine.</text>
        <dbReference type="EC" id="2.7.13.3"/>
    </reaction>
</comment>
<keyword evidence="18" id="KW-1185">Reference proteome</keyword>
<keyword evidence="8" id="KW-0547">Nucleotide-binding</keyword>
<evidence type="ECO:0000259" key="16">
    <source>
        <dbReference type="PROSITE" id="PS50885"/>
    </source>
</evidence>
<dbReference type="InterPro" id="IPR004358">
    <property type="entry name" value="Sig_transdc_His_kin-like_C"/>
</dbReference>
<dbReference type="SMART" id="SM00387">
    <property type="entry name" value="HATPase_c"/>
    <property type="match status" value="1"/>
</dbReference>
<evidence type="ECO:0000256" key="6">
    <source>
        <dbReference type="ARBA" id="ARBA00022679"/>
    </source>
</evidence>
<evidence type="ECO:0000256" key="4">
    <source>
        <dbReference type="ARBA" id="ARBA00022475"/>
    </source>
</evidence>
<dbReference type="InterPro" id="IPR003660">
    <property type="entry name" value="HAMP_dom"/>
</dbReference>
<dbReference type="FunFam" id="1.10.287.130:FF:000001">
    <property type="entry name" value="Two-component sensor histidine kinase"/>
    <property type="match status" value="1"/>
</dbReference>
<evidence type="ECO:0000256" key="3">
    <source>
        <dbReference type="ARBA" id="ARBA00012438"/>
    </source>
</evidence>
<feature type="domain" description="Histidine kinase" evidence="15">
    <location>
        <begin position="258"/>
        <end position="472"/>
    </location>
</feature>
<reference evidence="17 18" key="1">
    <citation type="submission" date="2018-03" db="EMBL/GenBank/DDBJ databases">
        <title>Brevisbacillus phylogenomics.</title>
        <authorList>
            <person name="Dunlap C."/>
        </authorList>
    </citation>
    <scope>NUCLEOTIDE SEQUENCE [LARGE SCALE GENOMIC DNA]</scope>
    <source>
        <strain evidence="17 18">NRRL NRS-1210</strain>
    </source>
</reference>
<dbReference type="SMART" id="SM00388">
    <property type="entry name" value="HisKA"/>
    <property type="match status" value="1"/>
</dbReference>
<dbReference type="PROSITE" id="PS50109">
    <property type="entry name" value="HIS_KIN"/>
    <property type="match status" value="1"/>
</dbReference>
<dbReference type="PANTHER" id="PTHR45528:SF1">
    <property type="entry name" value="SENSOR HISTIDINE KINASE CPXA"/>
    <property type="match status" value="1"/>
</dbReference>
<feature type="transmembrane region" description="Helical" evidence="14">
    <location>
        <begin position="174"/>
        <end position="197"/>
    </location>
</feature>
<evidence type="ECO:0000256" key="11">
    <source>
        <dbReference type="ARBA" id="ARBA00022989"/>
    </source>
</evidence>
<dbReference type="Gene3D" id="6.10.340.10">
    <property type="match status" value="1"/>
</dbReference>
<evidence type="ECO:0000256" key="12">
    <source>
        <dbReference type="ARBA" id="ARBA00023012"/>
    </source>
</evidence>
<proteinExistence type="predicted"/>
<dbReference type="EMBL" id="PXZM01000051">
    <property type="protein sequence ID" value="PSJ87025.1"/>
    <property type="molecule type" value="Genomic_DNA"/>
</dbReference>
<dbReference type="Pfam" id="PF00672">
    <property type="entry name" value="HAMP"/>
    <property type="match status" value="1"/>
</dbReference>
<keyword evidence="6" id="KW-0808">Transferase</keyword>
<dbReference type="InterPro" id="IPR005467">
    <property type="entry name" value="His_kinase_dom"/>
</dbReference>
<dbReference type="GO" id="GO:0000155">
    <property type="term" value="F:phosphorelay sensor kinase activity"/>
    <property type="evidence" value="ECO:0007669"/>
    <property type="project" value="InterPro"/>
</dbReference>
<dbReference type="OrthoDB" id="2359336at2"/>
<keyword evidence="4" id="KW-1003">Cell membrane</keyword>
<dbReference type="AlphaFoldDB" id="A0A2P7UJC4"/>
<evidence type="ECO:0000256" key="14">
    <source>
        <dbReference type="SAM" id="Phobius"/>
    </source>
</evidence>
<gene>
    <name evidence="17" type="ORF">C7R93_27675</name>
</gene>
<organism evidence="17 18">
    <name type="scientific">Brevibacillus fortis</name>
    <dbReference type="NCBI Taxonomy" id="2126352"/>
    <lineage>
        <taxon>Bacteria</taxon>
        <taxon>Bacillati</taxon>
        <taxon>Bacillota</taxon>
        <taxon>Bacilli</taxon>
        <taxon>Bacillales</taxon>
        <taxon>Paenibacillaceae</taxon>
        <taxon>Brevibacillus</taxon>
    </lineage>
</organism>
<evidence type="ECO:0000256" key="10">
    <source>
        <dbReference type="ARBA" id="ARBA00022840"/>
    </source>
</evidence>
<keyword evidence="11 14" id="KW-1133">Transmembrane helix</keyword>
<keyword evidence="9 17" id="KW-0418">Kinase</keyword>
<evidence type="ECO:0000256" key="13">
    <source>
        <dbReference type="ARBA" id="ARBA00023136"/>
    </source>
</evidence>
<dbReference type="Pfam" id="PF00512">
    <property type="entry name" value="HisKA"/>
    <property type="match status" value="1"/>
</dbReference>
<evidence type="ECO:0000256" key="7">
    <source>
        <dbReference type="ARBA" id="ARBA00022692"/>
    </source>
</evidence>
<keyword evidence="10" id="KW-0067">ATP-binding</keyword>
<dbReference type="Pfam" id="PF02518">
    <property type="entry name" value="HATPase_c"/>
    <property type="match status" value="1"/>
</dbReference>
<accession>A0A2P7UJC4</accession>
<dbReference type="SUPFAM" id="SSF103190">
    <property type="entry name" value="Sensory domain-like"/>
    <property type="match status" value="1"/>
</dbReference>
<name>A0A2P7UJC4_9BACL</name>
<dbReference type="SUPFAM" id="SSF158472">
    <property type="entry name" value="HAMP domain-like"/>
    <property type="match status" value="1"/>
</dbReference>
<evidence type="ECO:0000313" key="17">
    <source>
        <dbReference type="EMBL" id="PSJ87025.1"/>
    </source>
</evidence>
<dbReference type="Gene3D" id="1.10.287.130">
    <property type="match status" value="1"/>
</dbReference>
<dbReference type="InterPro" id="IPR036890">
    <property type="entry name" value="HATPase_C_sf"/>
</dbReference>
<dbReference type="InterPro" id="IPR003661">
    <property type="entry name" value="HisK_dim/P_dom"/>
</dbReference>
<dbReference type="InterPro" id="IPR050398">
    <property type="entry name" value="HssS/ArlS-like"/>
</dbReference>
<dbReference type="FunFam" id="3.30.565.10:FF:000006">
    <property type="entry name" value="Sensor histidine kinase WalK"/>
    <property type="match status" value="1"/>
</dbReference>
<dbReference type="SUPFAM" id="SSF55874">
    <property type="entry name" value="ATPase domain of HSP90 chaperone/DNA topoisomerase II/histidine kinase"/>
    <property type="match status" value="1"/>
</dbReference>
<keyword evidence="12" id="KW-0902">Two-component regulatory system</keyword>
<dbReference type="InterPro" id="IPR029151">
    <property type="entry name" value="Sensor-like_sf"/>
</dbReference>
<dbReference type="CDD" id="cd00082">
    <property type="entry name" value="HisKA"/>
    <property type="match status" value="1"/>
</dbReference>
<evidence type="ECO:0000256" key="2">
    <source>
        <dbReference type="ARBA" id="ARBA00004651"/>
    </source>
</evidence>
<dbReference type="PROSITE" id="PS50885">
    <property type="entry name" value="HAMP"/>
    <property type="match status" value="1"/>
</dbReference>
<dbReference type="PANTHER" id="PTHR45528">
    <property type="entry name" value="SENSOR HISTIDINE KINASE CPXA"/>
    <property type="match status" value="1"/>
</dbReference>
<dbReference type="EC" id="2.7.13.3" evidence="3"/>
<evidence type="ECO:0000256" key="9">
    <source>
        <dbReference type="ARBA" id="ARBA00022777"/>
    </source>
</evidence>
<dbReference type="InterPro" id="IPR003594">
    <property type="entry name" value="HATPase_dom"/>
</dbReference>
<dbReference type="Gene3D" id="3.30.450.20">
    <property type="entry name" value="PAS domain"/>
    <property type="match status" value="1"/>
</dbReference>
<feature type="transmembrane region" description="Helical" evidence="14">
    <location>
        <begin position="18"/>
        <end position="41"/>
    </location>
</feature>
<dbReference type="GO" id="GO:0005524">
    <property type="term" value="F:ATP binding"/>
    <property type="evidence" value="ECO:0007669"/>
    <property type="project" value="UniProtKB-KW"/>
</dbReference>
<dbReference type="SUPFAM" id="SSF47384">
    <property type="entry name" value="Homodimeric domain of signal transducing histidine kinase"/>
    <property type="match status" value="1"/>
</dbReference>
<evidence type="ECO:0000259" key="15">
    <source>
        <dbReference type="PROSITE" id="PS50109"/>
    </source>
</evidence>
<dbReference type="Proteomes" id="UP000240419">
    <property type="component" value="Unassembled WGS sequence"/>
</dbReference>
<dbReference type="GO" id="GO:0005886">
    <property type="term" value="C:plasma membrane"/>
    <property type="evidence" value="ECO:0007669"/>
    <property type="project" value="UniProtKB-SubCell"/>
</dbReference>
<comment type="caution">
    <text evidence="17">The sequence shown here is derived from an EMBL/GenBank/DDBJ whole genome shotgun (WGS) entry which is preliminary data.</text>
</comment>
<dbReference type="CDD" id="cd06225">
    <property type="entry name" value="HAMP"/>
    <property type="match status" value="1"/>
</dbReference>
<keyword evidence="13 14" id="KW-0472">Membrane</keyword>
<keyword evidence="5" id="KW-0597">Phosphoprotein</keyword>
<dbReference type="SMART" id="SM00304">
    <property type="entry name" value="HAMP"/>
    <property type="match status" value="1"/>
</dbReference>
<evidence type="ECO:0000256" key="1">
    <source>
        <dbReference type="ARBA" id="ARBA00000085"/>
    </source>
</evidence>
<comment type="subcellular location">
    <subcellularLocation>
        <location evidence="2">Cell membrane</location>
        <topology evidence="2">Multi-pass membrane protein</topology>
    </subcellularLocation>
</comment>